<dbReference type="EMBL" id="CCBQ010000045">
    <property type="protein sequence ID" value="CDO95487.1"/>
    <property type="molecule type" value="Genomic_DNA"/>
</dbReference>
<keyword evidence="3" id="KW-1185">Reference proteome</keyword>
<comment type="caution">
    <text evidence="2">The sequence shown here is derived from an EMBL/GenBank/DDBJ whole genome shotgun (WGS) entry which is preliminary data.</text>
</comment>
<dbReference type="OrthoDB" id="10616590at2759"/>
<accession>A0A0A8LB60</accession>
<evidence type="ECO:0000313" key="3">
    <source>
        <dbReference type="Proteomes" id="UP000031516"/>
    </source>
</evidence>
<proteinExistence type="predicted"/>
<dbReference type="AlphaFoldDB" id="A0A0A8LB60"/>
<feature type="compositionally biased region" description="Basic and acidic residues" evidence="1">
    <location>
        <begin position="147"/>
        <end position="198"/>
    </location>
</feature>
<evidence type="ECO:0000256" key="1">
    <source>
        <dbReference type="SAM" id="MobiDB-lite"/>
    </source>
</evidence>
<name>A0A0A8LB60_9SACH</name>
<protein>
    <submittedName>
        <fullName evidence="2">WGS project CCBQ000000000 data, contig 00015</fullName>
    </submittedName>
</protein>
<evidence type="ECO:0000313" key="2">
    <source>
        <dbReference type="EMBL" id="CDO95487.1"/>
    </source>
</evidence>
<sequence>MNALENDKPTGLKFPQLMGMVYRTDFEVPDDIPKAVGIARWLDTQTEGLALDSPDDVEQDQSINSEVSSISEFSSLKTDFVKLLFDNSITNDSDIAALSTLDETIHGQQEQERQEEEHQQEYWQERYEQYESHEQHEHQSSQQAPQRELHEHPESQEHPAEHEHPEEQEHQQERRQELRDQQDLQEHQERASSDEKDGNTLFDLDPIDEMNQIDEEVINMIFTEGVIHEIRYTLQQIQA</sequence>
<organism evidence="2 3">
    <name type="scientific">Kluyveromyces dobzhanskii CBS 2104</name>
    <dbReference type="NCBI Taxonomy" id="1427455"/>
    <lineage>
        <taxon>Eukaryota</taxon>
        <taxon>Fungi</taxon>
        <taxon>Dikarya</taxon>
        <taxon>Ascomycota</taxon>
        <taxon>Saccharomycotina</taxon>
        <taxon>Saccharomycetes</taxon>
        <taxon>Saccharomycetales</taxon>
        <taxon>Saccharomycetaceae</taxon>
        <taxon>Kluyveromyces</taxon>
    </lineage>
</organism>
<dbReference type="Proteomes" id="UP000031516">
    <property type="component" value="Unassembled WGS sequence"/>
</dbReference>
<feature type="compositionally biased region" description="Basic and acidic residues" evidence="1">
    <location>
        <begin position="129"/>
        <end position="139"/>
    </location>
</feature>
<gene>
    <name evidence="2" type="ORF">KLDO_g3724</name>
</gene>
<feature type="region of interest" description="Disordered" evidence="1">
    <location>
        <begin position="129"/>
        <end position="204"/>
    </location>
</feature>
<reference evidence="2 3" key="1">
    <citation type="submission" date="2014-03" db="EMBL/GenBank/DDBJ databases">
        <title>The genome of Kluyveromyces dobzhanskii.</title>
        <authorList>
            <person name="Nystedt B."/>
            <person name="Astrom S."/>
        </authorList>
    </citation>
    <scope>NUCLEOTIDE SEQUENCE [LARGE SCALE GENOMIC DNA]</scope>
    <source>
        <strain evidence="2 3">CBS 2104</strain>
    </source>
</reference>